<reference evidence="2 3" key="1">
    <citation type="submission" date="2013-11" db="EMBL/GenBank/DDBJ databases">
        <title>The Genome Sequence of Phytophthora parasitica P1976.</title>
        <authorList>
            <consortium name="The Broad Institute Genomics Platform"/>
            <person name="Russ C."/>
            <person name="Tyler B."/>
            <person name="Panabieres F."/>
            <person name="Shan W."/>
            <person name="Tripathy S."/>
            <person name="Grunwald N."/>
            <person name="Machado M."/>
            <person name="Johnson C.S."/>
            <person name="Walker B."/>
            <person name="Young S."/>
            <person name="Zeng Q."/>
            <person name="Gargeya S."/>
            <person name="Fitzgerald M."/>
            <person name="Haas B."/>
            <person name="Abouelleil A."/>
            <person name="Allen A.W."/>
            <person name="Alvarado L."/>
            <person name="Arachchi H.M."/>
            <person name="Berlin A.M."/>
            <person name="Chapman S.B."/>
            <person name="Gainer-Dewar J."/>
            <person name="Goldberg J."/>
            <person name="Griggs A."/>
            <person name="Gujja S."/>
            <person name="Hansen M."/>
            <person name="Howarth C."/>
            <person name="Imamovic A."/>
            <person name="Ireland A."/>
            <person name="Larimer J."/>
            <person name="McCowan C."/>
            <person name="Murphy C."/>
            <person name="Pearson M."/>
            <person name="Poon T.W."/>
            <person name="Priest M."/>
            <person name="Roberts A."/>
            <person name="Saif S."/>
            <person name="Shea T."/>
            <person name="Sisk P."/>
            <person name="Sykes S."/>
            <person name="Wortman J."/>
            <person name="Nusbaum C."/>
            <person name="Birren B."/>
        </authorList>
    </citation>
    <scope>NUCLEOTIDE SEQUENCE [LARGE SCALE GENOMIC DNA]</scope>
    <source>
        <strain evidence="2 3">P1976</strain>
    </source>
</reference>
<feature type="region of interest" description="Disordered" evidence="1">
    <location>
        <begin position="334"/>
        <end position="391"/>
    </location>
</feature>
<dbReference type="OrthoDB" id="99816at2759"/>
<organism evidence="2 3">
    <name type="scientific">Phytophthora nicotianae P1976</name>
    <dbReference type="NCBI Taxonomy" id="1317066"/>
    <lineage>
        <taxon>Eukaryota</taxon>
        <taxon>Sar</taxon>
        <taxon>Stramenopiles</taxon>
        <taxon>Oomycota</taxon>
        <taxon>Peronosporomycetes</taxon>
        <taxon>Peronosporales</taxon>
        <taxon>Peronosporaceae</taxon>
        <taxon>Phytophthora</taxon>
    </lineage>
</organism>
<dbReference type="AlphaFoldDB" id="A0A080ZLC7"/>
<protein>
    <submittedName>
        <fullName evidence="2">Uncharacterized protein</fullName>
    </submittedName>
</protein>
<gene>
    <name evidence="2" type="ORF">F444_15628</name>
</gene>
<accession>A0A080ZLC7</accession>
<dbReference type="Proteomes" id="UP000028582">
    <property type="component" value="Unassembled WGS sequence"/>
</dbReference>
<evidence type="ECO:0000313" key="2">
    <source>
        <dbReference type="EMBL" id="ETO67438.1"/>
    </source>
</evidence>
<feature type="compositionally biased region" description="Polar residues" evidence="1">
    <location>
        <begin position="337"/>
        <end position="352"/>
    </location>
</feature>
<evidence type="ECO:0000256" key="1">
    <source>
        <dbReference type="SAM" id="MobiDB-lite"/>
    </source>
</evidence>
<evidence type="ECO:0000313" key="3">
    <source>
        <dbReference type="Proteomes" id="UP000028582"/>
    </source>
</evidence>
<name>A0A080ZLC7_PHYNI</name>
<sequence length="709" mass="80953">MDRALESPRFPLSGGQDRSQLLFKRVTTVQSFRQDISCRRNKDTSEMLPPNGIPVPLYPGETIQQYTHKFERWLIQRGESLVKLRNDPSRERNFWFSFAYQRAQQVPEKKRSIPNNADIACYDAESKRLRLEEHLHVTTSRSELATEELGGNISLSTGVSSQGPIKDEPYDGLGSSGSQVGPIVPQRSRKEVLAKRVLTQEEYLGEILERRQNLSPYEPPAKLRKIPVPLYPGETFQDYEKEFRCWLYKHHQSIKSLRSQPLKERGFRCQFALDKVTTRSAGCHGRLDATTVSPRQPTANREAAAVEHCHFSQISHNMESRRIETKRSIIHCESEIRTNSTADSKESLPQASEESRHKETGDVDLVPADSETFSRQPSDSDLEPGSAEVHRQVSCTRTLLSDSLPRWAELIIDRVGKLERQVTILQQEFRDLQIAQSDPYDDASCAKPRDGVECEAKSFLPDRIESVGKEADEKKGILDVGLTQNFTHEPNDPHGDLASTSHFQTKDNSKMRRLTKAYCFLANKVTASETAIDEALAYLKESREAGDFQAIEKRNEIMKLVVSINQEKRKRSSALVDLLVNEWCGEEETLISMLQEDLSTTHKSNAKHDKLVEISLRLERKFTDLDKLEAQFSEQVQLVNTLPPSVTEAGKSLRLKKLREVSGKILEEQTERDLLKENQRDVLLCFMRGDDEIRKLMMEVLLQIQRHEA</sequence>
<proteinExistence type="predicted"/>
<comment type="caution">
    <text evidence="2">The sequence shown here is derived from an EMBL/GenBank/DDBJ whole genome shotgun (WGS) entry which is preliminary data.</text>
</comment>
<dbReference type="EMBL" id="ANJA01002892">
    <property type="protein sequence ID" value="ETO67438.1"/>
    <property type="molecule type" value="Genomic_DNA"/>
</dbReference>